<evidence type="ECO:0000313" key="2">
    <source>
        <dbReference type="EMBL" id="MFC4540599.1"/>
    </source>
</evidence>
<protein>
    <submittedName>
        <fullName evidence="2">Uncharacterized protein</fullName>
    </submittedName>
</protein>
<dbReference type="EMBL" id="JBHSFA010000002">
    <property type="protein sequence ID" value="MFC4540599.1"/>
    <property type="molecule type" value="Genomic_DNA"/>
</dbReference>
<feature type="region of interest" description="Disordered" evidence="1">
    <location>
        <begin position="1"/>
        <end position="21"/>
    </location>
</feature>
<feature type="compositionally biased region" description="Acidic residues" evidence="1">
    <location>
        <begin position="7"/>
        <end position="16"/>
    </location>
</feature>
<dbReference type="Proteomes" id="UP001595898">
    <property type="component" value="Unassembled WGS sequence"/>
</dbReference>
<gene>
    <name evidence="2" type="ORF">ACFO5R_01500</name>
</gene>
<dbReference type="AlphaFoldDB" id="A0ABD5PKZ8"/>
<proteinExistence type="predicted"/>
<dbReference type="RefSeq" id="WP_250138766.1">
    <property type="nucleotide sequence ID" value="NZ_JALIQP010000001.1"/>
</dbReference>
<comment type="caution">
    <text evidence="2">The sequence shown here is derived from an EMBL/GenBank/DDBJ whole genome shotgun (WGS) entry which is preliminary data.</text>
</comment>
<keyword evidence="3" id="KW-1185">Reference proteome</keyword>
<evidence type="ECO:0000256" key="1">
    <source>
        <dbReference type="SAM" id="MobiDB-lite"/>
    </source>
</evidence>
<organism evidence="2 3">
    <name type="scientific">Halosolutus amylolyticus</name>
    <dbReference type="NCBI Taxonomy" id="2932267"/>
    <lineage>
        <taxon>Archaea</taxon>
        <taxon>Methanobacteriati</taxon>
        <taxon>Methanobacteriota</taxon>
        <taxon>Stenosarchaea group</taxon>
        <taxon>Halobacteria</taxon>
        <taxon>Halobacteriales</taxon>
        <taxon>Natrialbaceae</taxon>
        <taxon>Halosolutus</taxon>
    </lineage>
</organism>
<dbReference type="PROSITE" id="PS51318">
    <property type="entry name" value="TAT"/>
    <property type="match status" value="1"/>
</dbReference>
<reference evidence="2 3" key="1">
    <citation type="journal article" date="2019" name="Int. J. Syst. Evol. Microbiol.">
        <title>The Global Catalogue of Microorganisms (GCM) 10K type strain sequencing project: providing services to taxonomists for standard genome sequencing and annotation.</title>
        <authorList>
            <consortium name="The Broad Institute Genomics Platform"/>
            <consortium name="The Broad Institute Genome Sequencing Center for Infectious Disease"/>
            <person name="Wu L."/>
            <person name="Ma J."/>
        </authorList>
    </citation>
    <scope>NUCLEOTIDE SEQUENCE [LARGE SCALE GENOMIC DNA]</scope>
    <source>
        <strain evidence="2 3">WLHS5</strain>
    </source>
</reference>
<evidence type="ECO:0000313" key="3">
    <source>
        <dbReference type="Proteomes" id="UP001595898"/>
    </source>
</evidence>
<accession>A0ABD5PKZ8</accession>
<dbReference type="InterPro" id="IPR006311">
    <property type="entry name" value="TAT_signal"/>
</dbReference>
<sequence length="143" mass="14432">MSILDEATTDGGEEPDGTSPLRRTVLGAIGALAGAAALSNPGAARQEDGRVETRGCSDAALTPDDWSDGAVTVEACPTGGGQVLVSVTGRVSPDRYVASTAGLPSTETIAVPPGGRQTLWFTGRLTRLACSNGDLNIGIAHRG</sequence>
<name>A0ABD5PKZ8_9EURY</name>